<dbReference type="SMART" id="SM00028">
    <property type="entry name" value="TPR"/>
    <property type="match status" value="3"/>
</dbReference>
<dbReference type="AlphaFoldDB" id="N6VTA2"/>
<protein>
    <submittedName>
        <fullName evidence="4">Tetratricopeptide repeat protein</fullName>
    </submittedName>
</protein>
<feature type="repeat" description="TPR" evidence="3">
    <location>
        <begin position="185"/>
        <end position="218"/>
    </location>
</feature>
<feature type="repeat" description="TPR" evidence="3">
    <location>
        <begin position="219"/>
        <end position="252"/>
    </location>
</feature>
<dbReference type="PROSITE" id="PS50005">
    <property type="entry name" value="TPR"/>
    <property type="match status" value="2"/>
</dbReference>
<evidence type="ECO:0000313" key="4">
    <source>
        <dbReference type="EMBL" id="ENN94302.1"/>
    </source>
</evidence>
<comment type="caution">
    <text evidence="4">The sequence shown here is derived from an EMBL/GenBank/DDBJ whole genome shotgun (WGS) entry which is preliminary data.</text>
</comment>
<evidence type="ECO:0000256" key="3">
    <source>
        <dbReference type="PROSITE-ProRule" id="PRU00339"/>
    </source>
</evidence>
<dbReference type="InterPro" id="IPR011990">
    <property type="entry name" value="TPR-like_helical_dom_sf"/>
</dbReference>
<gene>
    <name evidence="4" type="ORF">BVtw_13840</name>
</gene>
<dbReference type="HOGENOM" id="CLU_079829_0_0_5"/>
<keyword evidence="2 3" id="KW-0802">TPR repeat</keyword>
<dbReference type="PANTHER" id="PTHR44858:SF1">
    <property type="entry name" value="UDP-N-ACETYLGLUCOSAMINE--PEPTIDE N-ACETYLGLUCOSAMINYLTRANSFERASE SPINDLY-RELATED"/>
    <property type="match status" value="1"/>
</dbReference>
<sequence length="271" mass="31267">MFGIFRETSFMDCLFLKALRLRSFCFFQRRFLFSFGLLFSFFSNFCFLSVGVGQSPPSLPEDHPSPQLLLPLDELIPSQPPSAPANSDSSATILEEFDFNTTPQSNRAKQRKEAEILRLLKELKFCANVHEAKKISQQLQHLWTQSGSETIDLLMSWAENAINTDNYGLALDYIDNALVLEPHYAEAWIRRAWIHIQLSDFKLAMLDLHHALTLEPRNYLAFFELGVTMEATQRPQLALKAYKQALEYYPQMQKLQKRVEDLLEKLSPQAL</sequence>
<reference evidence="4 5" key="1">
    <citation type="journal article" date="2013" name="PLoS Genet.">
        <title>A gene transfer agent and a dynamic repertoire of secretion systems hold the keys to the explosive radiation of the emerging pathogen Bartonella.</title>
        <authorList>
            <person name="Guy L."/>
            <person name="Nystedt B."/>
            <person name="Toft C."/>
            <person name="Zaremba-Niedzwiedzka K."/>
            <person name="Berglund E.C."/>
            <person name="Granberg F."/>
            <person name="Naslund K."/>
            <person name="Eriksson A.S."/>
            <person name="Andersson S.G."/>
        </authorList>
    </citation>
    <scope>NUCLEOTIDE SEQUENCE [LARGE SCALE GENOMIC DNA]</scope>
    <source>
        <strain evidence="4">Tweed</strain>
    </source>
</reference>
<dbReference type="Proteomes" id="UP000014011">
    <property type="component" value="Unassembled WGS sequence"/>
</dbReference>
<evidence type="ECO:0000313" key="5">
    <source>
        <dbReference type="Proteomes" id="UP000014011"/>
    </source>
</evidence>
<evidence type="ECO:0000256" key="2">
    <source>
        <dbReference type="ARBA" id="ARBA00022803"/>
    </source>
</evidence>
<name>N6VTA2_BARVB</name>
<dbReference type="EMBL" id="AGWD01000018">
    <property type="protein sequence ID" value="ENN94302.1"/>
    <property type="molecule type" value="Genomic_DNA"/>
</dbReference>
<dbReference type="SUPFAM" id="SSF48452">
    <property type="entry name" value="TPR-like"/>
    <property type="match status" value="1"/>
</dbReference>
<dbReference type="InterPro" id="IPR019734">
    <property type="entry name" value="TPR_rpt"/>
</dbReference>
<accession>N6VTA2</accession>
<keyword evidence="1" id="KW-0677">Repeat</keyword>
<dbReference type="Pfam" id="PF13181">
    <property type="entry name" value="TPR_8"/>
    <property type="match status" value="1"/>
</dbReference>
<proteinExistence type="predicted"/>
<dbReference type="Gene3D" id="1.25.40.10">
    <property type="entry name" value="Tetratricopeptide repeat domain"/>
    <property type="match status" value="1"/>
</dbReference>
<evidence type="ECO:0000256" key="1">
    <source>
        <dbReference type="ARBA" id="ARBA00022737"/>
    </source>
</evidence>
<organism evidence="4 5">
    <name type="scientific">Bartonella vinsonii subsp. berkhoffii str. Tweed</name>
    <dbReference type="NCBI Taxonomy" id="1094502"/>
    <lineage>
        <taxon>Bacteria</taxon>
        <taxon>Pseudomonadati</taxon>
        <taxon>Pseudomonadota</taxon>
        <taxon>Alphaproteobacteria</taxon>
        <taxon>Hyphomicrobiales</taxon>
        <taxon>Bartonellaceae</taxon>
        <taxon>Bartonella</taxon>
    </lineage>
</organism>
<dbReference type="RefSeq" id="WP_010705653.1">
    <property type="nucleotide sequence ID" value="NZ_KB915634.1"/>
</dbReference>
<dbReference type="InterPro" id="IPR050498">
    <property type="entry name" value="Ycf3"/>
</dbReference>
<dbReference type="PATRIC" id="fig|1094502.3.peg.1695"/>
<dbReference type="PANTHER" id="PTHR44858">
    <property type="entry name" value="TETRATRICOPEPTIDE REPEAT PROTEIN 6"/>
    <property type="match status" value="1"/>
</dbReference>